<feature type="transmembrane region" description="Helical" evidence="5">
    <location>
        <begin position="92"/>
        <end position="114"/>
    </location>
</feature>
<gene>
    <name evidence="7" type="ORF">PILCRDRAFT_825189</name>
</gene>
<feature type="chain" id="PRO_5002177290" description="Protein-S-isoprenylcysteine O-methyltransferase" evidence="6">
    <location>
        <begin position="17"/>
        <end position="230"/>
    </location>
</feature>
<dbReference type="Gene3D" id="1.20.120.1630">
    <property type="match status" value="1"/>
</dbReference>
<dbReference type="InParanoid" id="A0A0C3FDD4"/>
<comment type="catalytic activity">
    <reaction evidence="5">
        <text>[protein]-C-terminal S-[(2E,6E)-farnesyl]-L-cysteine + S-adenosyl-L-methionine = [protein]-C-terminal S-[(2E,6E)-farnesyl]-L-cysteine methyl ester + S-adenosyl-L-homocysteine</text>
        <dbReference type="Rhea" id="RHEA:21672"/>
        <dbReference type="Rhea" id="RHEA-COMP:12125"/>
        <dbReference type="Rhea" id="RHEA-COMP:12126"/>
        <dbReference type="ChEBI" id="CHEBI:57856"/>
        <dbReference type="ChEBI" id="CHEBI:59789"/>
        <dbReference type="ChEBI" id="CHEBI:90510"/>
        <dbReference type="ChEBI" id="CHEBI:90511"/>
        <dbReference type="EC" id="2.1.1.100"/>
    </reaction>
</comment>
<dbReference type="EC" id="2.1.1.100" evidence="5"/>
<dbReference type="PANTHER" id="PTHR43847:SF1">
    <property type="entry name" value="BLL3993 PROTEIN"/>
    <property type="match status" value="1"/>
</dbReference>
<comment type="subcellular location">
    <subcellularLocation>
        <location evidence="5">Endoplasmic reticulum membrane</location>
        <topology evidence="5">Multi-pass membrane protein</topology>
    </subcellularLocation>
    <subcellularLocation>
        <location evidence="1">Membrane</location>
        <topology evidence="1">Multi-pass membrane protein</topology>
    </subcellularLocation>
</comment>
<dbReference type="AlphaFoldDB" id="A0A0C3FDD4"/>
<feature type="transmembrane region" description="Helical" evidence="5">
    <location>
        <begin position="176"/>
        <end position="198"/>
    </location>
</feature>
<reference evidence="7 8" key="1">
    <citation type="submission" date="2014-04" db="EMBL/GenBank/DDBJ databases">
        <authorList>
            <consortium name="DOE Joint Genome Institute"/>
            <person name="Kuo A."/>
            <person name="Tarkka M."/>
            <person name="Buscot F."/>
            <person name="Kohler A."/>
            <person name="Nagy L.G."/>
            <person name="Floudas D."/>
            <person name="Copeland A."/>
            <person name="Barry K.W."/>
            <person name="Cichocki N."/>
            <person name="Veneault-Fourrey C."/>
            <person name="LaButti K."/>
            <person name="Lindquist E.A."/>
            <person name="Lipzen A."/>
            <person name="Lundell T."/>
            <person name="Morin E."/>
            <person name="Murat C."/>
            <person name="Sun H."/>
            <person name="Tunlid A."/>
            <person name="Henrissat B."/>
            <person name="Grigoriev I.V."/>
            <person name="Hibbett D.S."/>
            <person name="Martin F."/>
            <person name="Nordberg H.P."/>
            <person name="Cantor M.N."/>
            <person name="Hua S.X."/>
        </authorList>
    </citation>
    <scope>NUCLEOTIDE SEQUENCE [LARGE SCALE GENOMIC DNA]</scope>
    <source>
        <strain evidence="7 8">F 1598</strain>
    </source>
</reference>
<evidence type="ECO:0000256" key="5">
    <source>
        <dbReference type="RuleBase" id="RU362022"/>
    </source>
</evidence>
<accession>A0A0C3FDD4</accession>
<dbReference type="OrthoDB" id="422086at2759"/>
<evidence type="ECO:0000256" key="1">
    <source>
        <dbReference type="ARBA" id="ARBA00004141"/>
    </source>
</evidence>
<comment type="caution">
    <text evidence="5">Lacks conserved residue(s) required for the propagation of feature annotation.</text>
</comment>
<evidence type="ECO:0000256" key="4">
    <source>
        <dbReference type="ARBA" id="ARBA00023136"/>
    </source>
</evidence>
<dbReference type="STRING" id="765440.A0A0C3FDD4"/>
<dbReference type="GO" id="GO:0005789">
    <property type="term" value="C:endoplasmic reticulum membrane"/>
    <property type="evidence" value="ECO:0007669"/>
    <property type="project" value="UniProtKB-SubCell"/>
</dbReference>
<keyword evidence="5" id="KW-0256">Endoplasmic reticulum</keyword>
<keyword evidence="5" id="KW-0489">Methyltransferase</keyword>
<keyword evidence="4 5" id="KW-0472">Membrane</keyword>
<dbReference type="HOGENOM" id="CLU_065200_6_0_1"/>
<feature type="transmembrane region" description="Helical" evidence="5">
    <location>
        <begin position="135"/>
        <end position="156"/>
    </location>
</feature>
<keyword evidence="3 5" id="KW-1133">Transmembrane helix</keyword>
<keyword evidence="6" id="KW-0732">Signal</keyword>
<organism evidence="7 8">
    <name type="scientific">Piloderma croceum (strain F 1598)</name>
    <dbReference type="NCBI Taxonomy" id="765440"/>
    <lineage>
        <taxon>Eukaryota</taxon>
        <taxon>Fungi</taxon>
        <taxon>Dikarya</taxon>
        <taxon>Basidiomycota</taxon>
        <taxon>Agaricomycotina</taxon>
        <taxon>Agaricomycetes</taxon>
        <taxon>Agaricomycetidae</taxon>
        <taxon>Atheliales</taxon>
        <taxon>Atheliaceae</taxon>
        <taxon>Piloderma</taxon>
    </lineage>
</organism>
<evidence type="ECO:0000256" key="2">
    <source>
        <dbReference type="ARBA" id="ARBA00022692"/>
    </source>
</evidence>
<dbReference type="PANTHER" id="PTHR43847">
    <property type="entry name" value="BLL3993 PROTEIN"/>
    <property type="match status" value="1"/>
</dbReference>
<feature type="signal peptide" evidence="6">
    <location>
        <begin position="1"/>
        <end position="16"/>
    </location>
</feature>
<keyword evidence="5" id="KW-0949">S-adenosyl-L-methionine</keyword>
<dbReference type="GO" id="GO:0032259">
    <property type="term" value="P:methylation"/>
    <property type="evidence" value="ECO:0007669"/>
    <property type="project" value="UniProtKB-KW"/>
</dbReference>
<dbReference type="GO" id="GO:0004671">
    <property type="term" value="F:protein C-terminal S-isoprenylcysteine carboxyl O-methyltransferase activity"/>
    <property type="evidence" value="ECO:0007669"/>
    <property type="project" value="UniProtKB-EC"/>
</dbReference>
<proteinExistence type="inferred from homology"/>
<sequence>MMSLLRIPFMLSAALAVHIAVTSPNPPPEDTEQLKVTWADRVFAKSSPVTAKVFFWVWTFFEVAASLETSPTSTFAACCPTLGASKIRITPMFLVGWFFALLGGIIRLACYRTLGNLFTFELSIRKNHRLITSGPYAVVRHPSYTGLIIVVLGYSLCHLSSGSWLRECSGLSLDGTVGKVLVSMWAVGGVFSVSVIAARTYKEDTMLKNEFSDWDQWARQVRFKLIPFVF</sequence>
<dbReference type="EMBL" id="KN833022">
    <property type="protein sequence ID" value="KIM77749.1"/>
    <property type="molecule type" value="Genomic_DNA"/>
</dbReference>
<dbReference type="InterPro" id="IPR052527">
    <property type="entry name" value="Metal_cation-efflux_comp"/>
</dbReference>
<keyword evidence="2 5" id="KW-0812">Transmembrane</keyword>
<dbReference type="Proteomes" id="UP000054166">
    <property type="component" value="Unassembled WGS sequence"/>
</dbReference>
<keyword evidence="5" id="KW-0808">Transferase</keyword>
<evidence type="ECO:0000313" key="7">
    <source>
        <dbReference type="EMBL" id="KIM77749.1"/>
    </source>
</evidence>
<keyword evidence="8" id="KW-1185">Reference proteome</keyword>
<evidence type="ECO:0000256" key="6">
    <source>
        <dbReference type="SAM" id="SignalP"/>
    </source>
</evidence>
<dbReference type="InterPro" id="IPR007269">
    <property type="entry name" value="ICMT_MeTrfase"/>
</dbReference>
<protein>
    <recommendedName>
        <fullName evidence="5">Protein-S-isoprenylcysteine O-methyltransferase</fullName>
        <ecNumber evidence="5">2.1.1.100</ecNumber>
    </recommendedName>
</protein>
<evidence type="ECO:0000313" key="8">
    <source>
        <dbReference type="Proteomes" id="UP000054166"/>
    </source>
</evidence>
<evidence type="ECO:0000256" key="3">
    <source>
        <dbReference type="ARBA" id="ARBA00022989"/>
    </source>
</evidence>
<comment type="similarity">
    <text evidence="5">Belongs to the class VI-like SAM-binding methyltransferase superfamily. Isoprenylcysteine carboxyl methyltransferase family.</text>
</comment>
<dbReference type="Pfam" id="PF04140">
    <property type="entry name" value="ICMT"/>
    <property type="match status" value="1"/>
</dbReference>
<reference evidence="8" key="2">
    <citation type="submission" date="2015-01" db="EMBL/GenBank/DDBJ databases">
        <title>Evolutionary Origins and Diversification of the Mycorrhizal Mutualists.</title>
        <authorList>
            <consortium name="DOE Joint Genome Institute"/>
            <consortium name="Mycorrhizal Genomics Consortium"/>
            <person name="Kohler A."/>
            <person name="Kuo A."/>
            <person name="Nagy L.G."/>
            <person name="Floudas D."/>
            <person name="Copeland A."/>
            <person name="Barry K.W."/>
            <person name="Cichocki N."/>
            <person name="Veneault-Fourrey C."/>
            <person name="LaButti K."/>
            <person name="Lindquist E.A."/>
            <person name="Lipzen A."/>
            <person name="Lundell T."/>
            <person name="Morin E."/>
            <person name="Murat C."/>
            <person name="Riley R."/>
            <person name="Ohm R."/>
            <person name="Sun H."/>
            <person name="Tunlid A."/>
            <person name="Henrissat B."/>
            <person name="Grigoriev I.V."/>
            <person name="Hibbett D.S."/>
            <person name="Martin F."/>
        </authorList>
    </citation>
    <scope>NUCLEOTIDE SEQUENCE [LARGE SCALE GENOMIC DNA]</scope>
    <source>
        <strain evidence="8">F 1598</strain>
    </source>
</reference>
<name>A0A0C3FDD4_PILCF</name>